<sequence length="147" mass="16903">MVATNKNLSEERDDLKKSVTSLGWKYFSGSLYTISSIKKNWQESRDDCLQKGADLVIINSQEEQDYITSFRKKVWIGLTDRETEGRWKWVDGTPLTTSYWYPGEPNGSSNSLDEDCAHISYSDARISWTDSHCSDNTEGWICEKRLA</sequence>
<accession>A0ABD2HKD3</accession>
<dbReference type="InterPro" id="IPR050111">
    <property type="entry name" value="C-type_lectin/snaclec_domain"/>
</dbReference>
<dbReference type="CDD" id="cd03590">
    <property type="entry name" value="CLECT_DC-SIGN_like"/>
    <property type="match status" value="1"/>
</dbReference>
<proteinExistence type="predicted"/>
<dbReference type="InterPro" id="IPR001304">
    <property type="entry name" value="C-type_lectin-like"/>
</dbReference>
<dbReference type="AlphaFoldDB" id="A0ABD2HKD3"/>
<dbReference type="SUPFAM" id="SSF56436">
    <property type="entry name" value="C-type lectin-like"/>
    <property type="match status" value="1"/>
</dbReference>
<keyword evidence="1" id="KW-0430">Lectin</keyword>
<dbReference type="InterPro" id="IPR016187">
    <property type="entry name" value="CTDL_fold"/>
</dbReference>
<dbReference type="SMART" id="SM00034">
    <property type="entry name" value="CLECT"/>
    <property type="match status" value="1"/>
</dbReference>
<evidence type="ECO:0000313" key="3">
    <source>
        <dbReference type="EMBL" id="KAL3066792.1"/>
    </source>
</evidence>
<feature type="domain" description="C-type lectin" evidence="2">
    <location>
        <begin position="27"/>
        <end position="134"/>
    </location>
</feature>
<dbReference type="InterPro" id="IPR016186">
    <property type="entry name" value="C-type_lectin-like/link_sf"/>
</dbReference>
<dbReference type="Pfam" id="PF00059">
    <property type="entry name" value="Lectin_C"/>
    <property type="match status" value="1"/>
</dbReference>
<dbReference type="Gene3D" id="3.10.100.10">
    <property type="entry name" value="Mannose-Binding Protein A, subunit A"/>
    <property type="match status" value="1"/>
</dbReference>
<dbReference type="PROSITE" id="PS50041">
    <property type="entry name" value="C_TYPE_LECTIN_2"/>
    <property type="match status" value="1"/>
</dbReference>
<gene>
    <name evidence="3" type="ORF">OYC64_016692</name>
</gene>
<dbReference type="PANTHER" id="PTHR22803">
    <property type="entry name" value="MANNOSE, PHOSPHOLIPASE, LECTIN RECEPTOR RELATED"/>
    <property type="match status" value="1"/>
</dbReference>
<reference evidence="3 4" key="2">
    <citation type="journal article" date="2024" name="G3 (Bethesda)">
        <title>The genome of the cryopelagic Antarctic bald notothen, Trematomus borchgrevinki.</title>
        <authorList>
            <person name="Rayamajhi N."/>
            <person name="Rivera-Colon A.G."/>
            <person name="Minhas B.F."/>
            <person name="Cheng C.C."/>
            <person name="Catchen J.M."/>
        </authorList>
    </citation>
    <scope>NUCLEOTIDE SEQUENCE [LARGE SCALE GENOMIC DNA]</scope>
    <source>
        <strain evidence="3">AGRC-2024</strain>
    </source>
</reference>
<dbReference type="GO" id="GO:0030246">
    <property type="term" value="F:carbohydrate binding"/>
    <property type="evidence" value="ECO:0007669"/>
    <property type="project" value="UniProtKB-KW"/>
</dbReference>
<evidence type="ECO:0000259" key="2">
    <source>
        <dbReference type="PROSITE" id="PS50041"/>
    </source>
</evidence>
<organism evidence="3 4">
    <name type="scientific">Pagothenia borchgrevinki</name>
    <name type="common">Bald rockcod</name>
    <name type="synonym">Trematomus borchgrevinki</name>
    <dbReference type="NCBI Taxonomy" id="8213"/>
    <lineage>
        <taxon>Eukaryota</taxon>
        <taxon>Metazoa</taxon>
        <taxon>Chordata</taxon>
        <taxon>Craniata</taxon>
        <taxon>Vertebrata</taxon>
        <taxon>Euteleostomi</taxon>
        <taxon>Actinopterygii</taxon>
        <taxon>Neopterygii</taxon>
        <taxon>Teleostei</taxon>
        <taxon>Neoteleostei</taxon>
        <taxon>Acanthomorphata</taxon>
        <taxon>Eupercaria</taxon>
        <taxon>Perciformes</taxon>
        <taxon>Notothenioidei</taxon>
        <taxon>Nototheniidae</taxon>
        <taxon>Pagothenia</taxon>
    </lineage>
</organism>
<keyword evidence="4" id="KW-1185">Reference proteome</keyword>
<evidence type="ECO:0000256" key="1">
    <source>
        <dbReference type="ARBA" id="ARBA00022734"/>
    </source>
</evidence>
<dbReference type="Proteomes" id="UP001619887">
    <property type="component" value="Unassembled WGS sequence"/>
</dbReference>
<dbReference type="EMBL" id="JBIYXZ010002068">
    <property type="protein sequence ID" value="KAL3066792.1"/>
    <property type="molecule type" value="Genomic_DNA"/>
</dbReference>
<evidence type="ECO:0000313" key="4">
    <source>
        <dbReference type="Proteomes" id="UP001619887"/>
    </source>
</evidence>
<name>A0ABD2HKD3_PAGBO</name>
<comment type="caution">
    <text evidence="3">The sequence shown here is derived from an EMBL/GenBank/DDBJ whole genome shotgun (WGS) entry which is preliminary data.</text>
</comment>
<reference evidence="3 4" key="1">
    <citation type="journal article" date="2022" name="G3 (Bethesda)">
        <title>Evaluating Illumina-, Nanopore-, and PacBio-based genome assembly strategies with the bald notothen, Trematomus borchgrevinki.</title>
        <authorList>
            <person name="Rayamajhi N."/>
            <person name="Cheng C.C."/>
            <person name="Catchen J.M."/>
        </authorList>
    </citation>
    <scope>NUCLEOTIDE SEQUENCE [LARGE SCALE GENOMIC DNA]</scope>
    <source>
        <strain evidence="3">AGRC-2024</strain>
    </source>
</reference>
<dbReference type="InterPro" id="IPR033989">
    <property type="entry name" value="CD209-like_CTLD"/>
</dbReference>
<protein>
    <recommendedName>
        <fullName evidence="2">C-type lectin domain-containing protein</fullName>
    </recommendedName>
</protein>